<sequence length="1121" mass="121293">MKNFILFDANMMQLVKCFVSMSREFRLLLVLCLFWLFTDGQNIAPNPDFETFTSCPSNIGTGGFFQAIPWENGNLGTSDYFNACDISNTVGVPINVFGNQPAHSGNGYAGFFVRGQTPDYFEYIQAPLLNALVSGSTYHVSFYVNLSDEFCGTRHVGAYFSSLPPVTNSSDRLDVIPQIDYALNTYLSNNTEWMLVSGCFTAMGGEAYITIGNFHTYADTPVDPACPIQSDESYYYIDDVVVEEGPDPGIIPLDLGSPVSICTQYVIEPGIDSVSYHWEDGSTLDSFIVTTSGNYALTISDGCNFGMDSVAVTILGNPQSVEIGTDSVTICSGDHFDISLDPNWNYVWSDGTTSPDISLTTTGSYSVTLDDGCDISADTIVLNVLSPPPPFSLGIDTAICQGSIITYSFDPTWGQFIWQDATIGSLYEISSAGNYALTVSNICGTVSDDILISYLPIPNVELGGPVISLCTGNNLLLNLDTLPAFFIWQDGSLNSSFLVTTAGDYSVTASNACGFDTDTITVDEVLIPNVDLGADITICFAQLPYTLNVSGIPDATDYLWQDGSTSPVFNVMSSGDYSVTVSNLCFASVDTIHIEVTNTSPQVILPIDQTLCIGDTLVLTNAGSMGAYEWNDHSTVPSYPVTSSGTYSLTVTNICGSGADTINVDFVSPPSLPDLGPDISLCVGQTYLLSTVIPDVTYVWQDGSTADTFLVTSAGTYDVQVSNMCGTSNDTIVIAQTTVAPQVDLGPDIRGCEGDIVMLMSNISGVDYMWQDGSHLPSLTTSVSGMFILTVSNSCGTDADTIAVDIHGSIPQIQLGSDTILCEGDTLHVSINSDAETTVHWQDGSMFPQLDIITPGIYSVTASNFCGTSSDTIEIRLLSAPKEFDLGSDTILCPGEFLILQSPPTTDAIQWQDGSNSVTILADQSQIYSLRIFNSCGSASDELLLDYDLNVPVVQLDTQMLICQGDQITLNVTQLFPAIYEWNTGSILPVFKITEPGQYSVSVKTLCAETHAVTNVVLTDSCFAENSFYVPNIFSPNGDDVNDVFTINWHPEIDVHSIKANIFDRWGNMVYNSNEMPFKWNGEYKGKILSPGVFVYRIEIMYFDKLEERTLVLHGDVTLIR</sequence>
<dbReference type="PROSITE" id="PS00112">
    <property type="entry name" value="PHOSPHAGEN_KINASE"/>
    <property type="match status" value="1"/>
</dbReference>
<protein>
    <submittedName>
        <fullName evidence="1">Gliding motility-associated C-terminal domain-containing protein</fullName>
    </submittedName>
</protein>
<dbReference type="NCBIfam" id="TIGR04131">
    <property type="entry name" value="Bac_Flav_CTERM"/>
    <property type="match status" value="1"/>
</dbReference>
<evidence type="ECO:0000313" key="1">
    <source>
        <dbReference type="EMBL" id="MBK9983686.1"/>
    </source>
</evidence>
<comment type="caution">
    <text evidence="1">The sequence shown here is derived from an EMBL/GenBank/DDBJ whole genome shotgun (WGS) entry which is preliminary data.</text>
</comment>
<dbReference type="AlphaFoldDB" id="A0A9D7SWT0"/>
<name>A0A9D7SWT0_9BACT</name>
<dbReference type="Gene3D" id="2.60.120.260">
    <property type="entry name" value="Galactose-binding domain-like"/>
    <property type="match status" value="1"/>
</dbReference>
<evidence type="ECO:0000313" key="2">
    <source>
        <dbReference type="Proteomes" id="UP000808337"/>
    </source>
</evidence>
<accession>A0A9D7SWT0</accession>
<dbReference type="EMBL" id="JADKGY010000022">
    <property type="protein sequence ID" value="MBK9983686.1"/>
    <property type="molecule type" value="Genomic_DNA"/>
</dbReference>
<reference evidence="1 2" key="1">
    <citation type="submission" date="2020-10" db="EMBL/GenBank/DDBJ databases">
        <title>Connecting structure to function with the recovery of over 1000 high-quality activated sludge metagenome-assembled genomes encoding full-length rRNA genes using long-read sequencing.</title>
        <authorList>
            <person name="Singleton C.M."/>
            <person name="Petriglieri F."/>
            <person name="Kristensen J.M."/>
            <person name="Kirkegaard R.H."/>
            <person name="Michaelsen T.Y."/>
            <person name="Andersen M.H."/>
            <person name="Karst S.M."/>
            <person name="Dueholm M.S."/>
            <person name="Nielsen P.H."/>
            <person name="Albertsen M."/>
        </authorList>
    </citation>
    <scope>NUCLEOTIDE SEQUENCE [LARGE SCALE GENOMIC DNA]</scope>
    <source>
        <strain evidence="1">Ribe_18-Q3-R11-54_MAXAC.273</strain>
    </source>
</reference>
<proteinExistence type="predicted"/>
<dbReference type="Proteomes" id="UP000808337">
    <property type="component" value="Unassembled WGS sequence"/>
</dbReference>
<dbReference type="SUPFAM" id="SSF49299">
    <property type="entry name" value="PKD domain"/>
    <property type="match status" value="1"/>
</dbReference>
<dbReference type="Pfam" id="PF13585">
    <property type="entry name" value="CHU_C"/>
    <property type="match status" value="1"/>
</dbReference>
<gene>
    <name evidence="1" type="ORF">IPP15_15125</name>
</gene>
<dbReference type="GO" id="GO:0016301">
    <property type="term" value="F:kinase activity"/>
    <property type="evidence" value="ECO:0007669"/>
    <property type="project" value="InterPro"/>
</dbReference>
<organism evidence="1 2">
    <name type="scientific">Candidatus Opimibacter skivensis</name>
    <dbReference type="NCBI Taxonomy" id="2982028"/>
    <lineage>
        <taxon>Bacteria</taxon>
        <taxon>Pseudomonadati</taxon>
        <taxon>Bacteroidota</taxon>
        <taxon>Saprospiria</taxon>
        <taxon>Saprospirales</taxon>
        <taxon>Saprospiraceae</taxon>
        <taxon>Candidatus Opimibacter</taxon>
    </lineage>
</organism>
<dbReference type="InterPro" id="IPR022415">
    <property type="entry name" value="ATP-guanido_PTrfase_AS"/>
</dbReference>
<dbReference type="InterPro" id="IPR035986">
    <property type="entry name" value="PKD_dom_sf"/>
</dbReference>
<dbReference type="InterPro" id="IPR026341">
    <property type="entry name" value="T9SS_type_B"/>
</dbReference>